<keyword evidence="2" id="KW-0812">Transmembrane</keyword>
<evidence type="ECO:0000256" key="6">
    <source>
        <dbReference type="ARBA" id="ARBA00023157"/>
    </source>
</evidence>
<dbReference type="SMART" id="SM00208">
    <property type="entry name" value="TNFR"/>
    <property type="match status" value="3"/>
</dbReference>
<evidence type="ECO:0000256" key="3">
    <source>
        <dbReference type="ARBA" id="ARBA00022737"/>
    </source>
</evidence>
<evidence type="ECO:0000256" key="9">
    <source>
        <dbReference type="PROSITE-ProRule" id="PRU00206"/>
    </source>
</evidence>
<evidence type="ECO:0000256" key="4">
    <source>
        <dbReference type="ARBA" id="ARBA00022989"/>
    </source>
</evidence>
<keyword evidence="12" id="KW-1185">Reference proteome</keyword>
<dbReference type="GO" id="GO:0038023">
    <property type="term" value="F:signaling receptor activity"/>
    <property type="evidence" value="ECO:0007669"/>
    <property type="project" value="InterPro"/>
</dbReference>
<dbReference type="Pfam" id="PF00020">
    <property type="entry name" value="TNFR_c6"/>
    <property type="match status" value="2"/>
</dbReference>
<dbReference type="Gene3D" id="2.10.50.10">
    <property type="entry name" value="Tumor Necrosis Factor Receptor, subunit A, domain 2"/>
    <property type="match status" value="3"/>
</dbReference>
<comment type="caution">
    <text evidence="11">The sequence shown here is derived from an EMBL/GenBank/DDBJ whole genome shotgun (WGS) entry which is preliminary data.</text>
</comment>
<gene>
    <name evidence="11" type="ORF">OS493_027060</name>
</gene>
<keyword evidence="4" id="KW-1133">Transmembrane helix</keyword>
<proteinExistence type="predicted"/>
<protein>
    <recommendedName>
        <fullName evidence="10">TNFR-Cys domain-containing protein</fullName>
    </recommendedName>
</protein>
<dbReference type="AlphaFoldDB" id="A0A9X0CD42"/>
<dbReference type="InterPro" id="IPR033772">
    <property type="entry name" value="UPA"/>
</dbReference>
<organism evidence="11 12">
    <name type="scientific">Desmophyllum pertusum</name>
    <dbReference type="NCBI Taxonomy" id="174260"/>
    <lineage>
        <taxon>Eukaryota</taxon>
        <taxon>Metazoa</taxon>
        <taxon>Cnidaria</taxon>
        <taxon>Anthozoa</taxon>
        <taxon>Hexacorallia</taxon>
        <taxon>Scleractinia</taxon>
        <taxon>Caryophylliina</taxon>
        <taxon>Caryophylliidae</taxon>
        <taxon>Desmophyllum</taxon>
    </lineage>
</organism>
<keyword evidence="3" id="KW-0677">Repeat</keyword>
<evidence type="ECO:0000259" key="10">
    <source>
        <dbReference type="PROSITE" id="PS50050"/>
    </source>
</evidence>
<evidence type="ECO:0000256" key="1">
    <source>
        <dbReference type="ARBA" id="ARBA00004167"/>
    </source>
</evidence>
<dbReference type="OrthoDB" id="8848202at2759"/>
<dbReference type="GO" id="GO:0016020">
    <property type="term" value="C:membrane"/>
    <property type="evidence" value="ECO:0007669"/>
    <property type="project" value="UniProtKB-SubCell"/>
</dbReference>
<evidence type="ECO:0000256" key="2">
    <source>
        <dbReference type="ARBA" id="ARBA00022692"/>
    </source>
</evidence>
<dbReference type="InterPro" id="IPR047526">
    <property type="entry name" value="TNR19/27/EDAR"/>
</dbReference>
<comment type="subcellular location">
    <subcellularLocation>
        <location evidence="1">Membrane</location>
        <topology evidence="1">Single-pass membrane protein</topology>
    </subcellularLocation>
</comment>
<feature type="disulfide bond" evidence="9">
    <location>
        <begin position="90"/>
        <end position="103"/>
    </location>
</feature>
<keyword evidence="8" id="KW-0325">Glycoprotein</keyword>
<evidence type="ECO:0000313" key="12">
    <source>
        <dbReference type="Proteomes" id="UP001163046"/>
    </source>
</evidence>
<keyword evidence="5" id="KW-0472">Membrane</keyword>
<dbReference type="GO" id="GO:0046330">
    <property type="term" value="P:positive regulation of JNK cascade"/>
    <property type="evidence" value="ECO:0007669"/>
    <property type="project" value="InterPro"/>
</dbReference>
<keyword evidence="6 9" id="KW-1015">Disulfide bond</keyword>
<name>A0A9X0CD42_9CNID</name>
<keyword evidence="7" id="KW-0675">Receptor</keyword>
<dbReference type="Proteomes" id="UP001163046">
    <property type="component" value="Unassembled WGS sequence"/>
</dbReference>
<feature type="disulfide bond" evidence="9">
    <location>
        <begin position="93"/>
        <end position="111"/>
    </location>
</feature>
<feature type="domain" description="TNFR-Cys" evidence="10">
    <location>
        <begin position="72"/>
        <end position="111"/>
    </location>
</feature>
<dbReference type="Pfam" id="PF17217">
    <property type="entry name" value="UPA"/>
    <property type="match status" value="1"/>
</dbReference>
<dbReference type="GO" id="GO:0043123">
    <property type="term" value="P:positive regulation of canonical NF-kappaB signal transduction"/>
    <property type="evidence" value="ECO:0007669"/>
    <property type="project" value="InterPro"/>
</dbReference>
<feature type="repeat" description="TNFR-Cys" evidence="9">
    <location>
        <begin position="72"/>
        <end position="111"/>
    </location>
</feature>
<dbReference type="EMBL" id="MU827801">
    <property type="protein sequence ID" value="KAJ7327370.1"/>
    <property type="molecule type" value="Genomic_DNA"/>
</dbReference>
<evidence type="ECO:0000256" key="8">
    <source>
        <dbReference type="ARBA" id="ARBA00023180"/>
    </source>
</evidence>
<reference evidence="11" key="1">
    <citation type="submission" date="2023-01" db="EMBL/GenBank/DDBJ databases">
        <title>Genome assembly of the deep-sea coral Lophelia pertusa.</title>
        <authorList>
            <person name="Herrera S."/>
            <person name="Cordes E."/>
        </authorList>
    </citation>
    <scope>NUCLEOTIDE SEQUENCE</scope>
    <source>
        <strain evidence="11">USNM1676648</strain>
        <tissue evidence="11">Polyp</tissue>
    </source>
</reference>
<dbReference type="PANTHER" id="PTHR12120">
    <property type="entry name" value="TNFR-CYS DOMAIN-CONTAINING PROTEIN"/>
    <property type="match status" value="1"/>
</dbReference>
<dbReference type="PANTHER" id="PTHR12120:SF10">
    <property type="entry name" value="TNFR-CYS DOMAIN-CONTAINING PROTEIN"/>
    <property type="match status" value="1"/>
</dbReference>
<evidence type="ECO:0000256" key="5">
    <source>
        <dbReference type="ARBA" id="ARBA00023136"/>
    </source>
</evidence>
<dbReference type="InterPro" id="IPR001368">
    <property type="entry name" value="TNFR/NGFR_Cys_rich_reg"/>
</dbReference>
<sequence length="515" mass="56630">MEICQIVNYVLICFVVNQELNAQACQDDQHTVKLPDGNVTCMDCRTCPPGSGATTTCGSTVPYNAISVECKECTPEHYSDSFSSEICKPCSKCMPDEVIVAKCTKLSDTRCSCKPCPKGYYRNHTMSKCLPCSGCCLGAGVDVVVPQCVSQGMPHAQICSYHKRKPCMAKCWYDEITVVKHDGKNSCLPCPVCSNDFGLTKPCGCFIHDHDVLPKCERPTLGKTFVNQQGILKSCKICSTGQEVVVNCSANSDTICGGCKKKDCGSKEASSNITNLETLESQTATSDTKKVEAEYPIQHNPGHVVFEKTGVEVLTLDSSKPTLQDVPGDLALQAISDCLDMPGFLDDGELPLSPTIKFICSKLDGPLEVQIPHGANMVLSSKKWKVILKEFLNNKWVVVNDVEGKGIKEFVPKSNHVRFETDHLSTFAVVGYADKHSLSLFKRMKVMAFCSETRAGEDLVVRVYCFDDCEWSFERLMTKERKEGGKLMSSIESLDFSVTCEEDVEFLLRILMAGS</sequence>
<comment type="caution">
    <text evidence="9">Lacks conserved residue(s) required for the propagation of feature annotation.</text>
</comment>
<evidence type="ECO:0000256" key="7">
    <source>
        <dbReference type="ARBA" id="ARBA00023170"/>
    </source>
</evidence>
<accession>A0A9X0CD42</accession>
<evidence type="ECO:0000313" key="11">
    <source>
        <dbReference type="EMBL" id="KAJ7327370.1"/>
    </source>
</evidence>
<dbReference type="PROSITE" id="PS50050">
    <property type="entry name" value="TNFR_NGFR_2"/>
    <property type="match status" value="1"/>
</dbReference>